<dbReference type="Proteomes" id="UP001314263">
    <property type="component" value="Unassembled WGS sequence"/>
</dbReference>
<reference evidence="2 3" key="1">
    <citation type="submission" date="2023-10" db="EMBL/GenBank/DDBJ databases">
        <authorList>
            <person name="Maclean D."/>
            <person name="Macfadyen A."/>
        </authorList>
    </citation>
    <scope>NUCLEOTIDE SEQUENCE [LARGE SCALE GENOMIC DNA]</scope>
</reference>
<gene>
    <name evidence="2" type="ORF">CVIRNUC_007743</name>
</gene>
<dbReference type="InterPro" id="IPR001128">
    <property type="entry name" value="Cyt_P450"/>
</dbReference>
<dbReference type="PANTHER" id="PTHR24301">
    <property type="entry name" value="THROMBOXANE-A SYNTHASE"/>
    <property type="match status" value="1"/>
</dbReference>
<protein>
    <recommendedName>
        <fullName evidence="4">Cytochrome P450</fullName>
    </recommendedName>
</protein>
<dbReference type="Gene3D" id="1.10.630.10">
    <property type="entry name" value="Cytochrome P450"/>
    <property type="match status" value="1"/>
</dbReference>
<dbReference type="GO" id="GO:0020037">
    <property type="term" value="F:heme binding"/>
    <property type="evidence" value="ECO:0007669"/>
    <property type="project" value="InterPro"/>
</dbReference>
<evidence type="ECO:0000256" key="1">
    <source>
        <dbReference type="SAM" id="MobiDB-lite"/>
    </source>
</evidence>
<sequence>MPVVPLLVRAAQKDVQIGDTVVPRGSLMTAHFLAMHTSARYWERPKDFIPERWLDPDCEYARPIDPSSTHVPMGPAGHSGADSKGKGMDKPVGPLVTASCTQDGMRGAMASDPYTFKGQRVRRYMPYGSGSRECLGMPQARVTMLATLAVMLSRFSFRLADKMGSAEDMRKAEVYRITVSLKDGLWMHCHPRAAWQTIPPATAR</sequence>
<dbReference type="GO" id="GO:0005506">
    <property type="term" value="F:iron ion binding"/>
    <property type="evidence" value="ECO:0007669"/>
    <property type="project" value="InterPro"/>
</dbReference>
<dbReference type="GO" id="GO:0016705">
    <property type="term" value="F:oxidoreductase activity, acting on paired donors, with incorporation or reduction of molecular oxygen"/>
    <property type="evidence" value="ECO:0007669"/>
    <property type="project" value="InterPro"/>
</dbReference>
<dbReference type="Pfam" id="PF00067">
    <property type="entry name" value="p450"/>
    <property type="match status" value="2"/>
</dbReference>
<name>A0AAV1IBY8_9CHLO</name>
<organism evidence="2 3">
    <name type="scientific">Coccomyxa viridis</name>
    <dbReference type="NCBI Taxonomy" id="1274662"/>
    <lineage>
        <taxon>Eukaryota</taxon>
        <taxon>Viridiplantae</taxon>
        <taxon>Chlorophyta</taxon>
        <taxon>core chlorophytes</taxon>
        <taxon>Trebouxiophyceae</taxon>
        <taxon>Trebouxiophyceae incertae sedis</taxon>
        <taxon>Coccomyxaceae</taxon>
        <taxon>Coccomyxa</taxon>
    </lineage>
</organism>
<dbReference type="PANTHER" id="PTHR24301:SF2">
    <property type="entry name" value="THROMBOXANE-A SYNTHASE"/>
    <property type="match status" value="1"/>
</dbReference>
<evidence type="ECO:0000313" key="2">
    <source>
        <dbReference type="EMBL" id="CAK0784539.1"/>
    </source>
</evidence>
<dbReference type="AlphaFoldDB" id="A0AAV1IBY8"/>
<dbReference type="EMBL" id="CAUYUE010000010">
    <property type="protein sequence ID" value="CAK0784539.1"/>
    <property type="molecule type" value="Genomic_DNA"/>
</dbReference>
<dbReference type="InterPro" id="IPR036396">
    <property type="entry name" value="Cyt_P450_sf"/>
</dbReference>
<comment type="caution">
    <text evidence="2">The sequence shown here is derived from an EMBL/GenBank/DDBJ whole genome shotgun (WGS) entry which is preliminary data.</text>
</comment>
<feature type="region of interest" description="Disordered" evidence="1">
    <location>
        <begin position="65"/>
        <end position="88"/>
    </location>
</feature>
<evidence type="ECO:0000313" key="3">
    <source>
        <dbReference type="Proteomes" id="UP001314263"/>
    </source>
</evidence>
<proteinExistence type="predicted"/>
<dbReference type="GO" id="GO:0004497">
    <property type="term" value="F:monooxygenase activity"/>
    <property type="evidence" value="ECO:0007669"/>
    <property type="project" value="InterPro"/>
</dbReference>
<evidence type="ECO:0008006" key="4">
    <source>
        <dbReference type="Google" id="ProtNLM"/>
    </source>
</evidence>
<dbReference type="SUPFAM" id="SSF48264">
    <property type="entry name" value="Cytochrome P450"/>
    <property type="match status" value="1"/>
</dbReference>
<accession>A0AAV1IBY8</accession>
<keyword evidence="3" id="KW-1185">Reference proteome</keyword>